<keyword evidence="4" id="KW-1185">Reference proteome</keyword>
<dbReference type="Pfam" id="PF02765">
    <property type="entry name" value="POT1"/>
    <property type="match status" value="1"/>
</dbReference>
<feature type="compositionally biased region" description="Basic and acidic residues" evidence="1">
    <location>
        <begin position="734"/>
        <end position="745"/>
    </location>
</feature>
<feature type="compositionally biased region" description="Basic and acidic residues" evidence="1">
    <location>
        <begin position="20"/>
        <end position="30"/>
    </location>
</feature>
<dbReference type="Proteomes" id="UP001174694">
    <property type="component" value="Unassembled WGS sequence"/>
</dbReference>
<gene>
    <name evidence="3" type="ORF">NKR23_g5154</name>
</gene>
<organism evidence="3 4">
    <name type="scientific">Pleurostoma richardsiae</name>
    <dbReference type="NCBI Taxonomy" id="41990"/>
    <lineage>
        <taxon>Eukaryota</taxon>
        <taxon>Fungi</taxon>
        <taxon>Dikarya</taxon>
        <taxon>Ascomycota</taxon>
        <taxon>Pezizomycotina</taxon>
        <taxon>Sordariomycetes</taxon>
        <taxon>Sordariomycetidae</taxon>
        <taxon>Calosphaeriales</taxon>
        <taxon>Pleurostomataceae</taxon>
        <taxon>Pleurostoma</taxon>
    </lineage>
</organism>
<evidence type="ECO:0000313" key="3">
    <source>
        <dbReference type="EMBL" id="KAJ9148241.1"/>
    </source>
</evidence>
<feature type="domain" description="Telomeric single stranded DNA binding POT1/Cdc13" evidence="2">
    <location>
        <begin position="944"/>
        <end position="1079"/>
    </location>
</feature>
<feature type="compositionally biased region" description="Basic and acidic residues" evidence="1">
    <location>
        <begin position="547"/>
        <end position="557"/>
    </location>
</feature>
<feature type="compositionally biased region" description="Acidic residues" evidence="1">
    <location>
        <begin position="68"/>
        <end position="100"/>
    </location>
</feature>
<feature type="compositionally biased region" description="Basic and acidic residues" evidence="1">
    <location>
        <begin position="509"/>
        <end position="525"/>
    </location>
</feature>
<dbReference type="CDD" id="cd04497">
    <property type="entry name" value="hPOT1_OB1_like"/>
    <property type="match status" value="1"/>
</dbReference>
<dbReference type="AlphaFoldDB" id="A0AA38REA7"/>
<evidence type="ECO:0000259" key="2">
    <source>
        <dbReference type="SMART" id="SM00976"/>
    </source>
</evidence>
<feature type="compositionally biased region" description="Basic and acidic residues" evidence="1">
    <location>
        <begin position="681"/>
        <end position="690"/>
    </location>
</feature>
<feature type="compositionally biased region" description="Basic and acidic residues" evidence="1">
    <location>
        <begin position="425"/>
        <end position="434"/>
    </location>
</feature>
<feature type="compositionally biased region" description="Basic and acidic residues" evidence="1">
    <location>
        <begin position="293"/>
        <end position="303"/>
    </location>
</feature>
<sequence length="1103" mass="119974">MDPNQVAARIDVEAAGELAEEPHPVEDDLHSNGSEPETPEPEVTDEGAVEEQEQEVAEEPIYRQGGEELADAAADAEEDIDDGDEFEDDYLSGDHDEEYVADDRIGADYDMRNYADYEDDENDGSDDREHLGLVSDNEAIDEDESEDDDEEGSYDGEYDEDDDYGQYTAQPRSLLPSGPPPAKAAPVVIDLISDSEDEDEQKAPTPRQPQPPTIKRGTGEEGDEDEDEDEDEEGSENGEEDDSEEDELEEGSEDFEDDLTAEEGLVRDAAGDSESEDGNISGTVGSHNHAVGSRREEEEKAESVEGEVSEVSEPSELLDEEEEELLEDDEEEEELVVVEEKSVTKQVIVEASINQPQAAQALDEKGAEQAKEAQPEPEEGPTLQHHQQGNDAVTDEKQASAESDEAGPQSSSQLVSPIASQPEQAAEKERDHGDTPMSEVPQEAPPTEDQSPQLLEDPSMELDAEHEPVAEETRPSEEKDEDMADVQEAEPSVEGDQSMVDAQEIASTAERDESMADAQESRQSVEQDEDMASVRTVEPVAEDEDMASVHEPPREKDEDMADVQDVGPTAGHGPEIPTEDVLIERRDAPVAPSSPPLTQEQFETQAVEKDLYISTAIERPSQEDVQEAGQLLTPLETQTSEALVHATESVVEEQDETQDTPEVLHEAILPSTSAVAPSAVEHAELAKEAAEPAAASPKLGETPASERAVEPPVEHVDLPEAVTQQVDEPNSKGLHGEVTDARTTAEGDNTLSDEPDLEARSTGEPDLAHNLSAEKAETPTRHQIEESHLEESAQPEQTNMETPAVSSPRLGQEEKPDQPIASQPTQDAITVAVGGEASLKSLAHISSSPGTAHLPDDPSIQLARAALPPKRGKRTLAPTQEVPRTTRATSKSLQREPESDEDTSVQLAKAAINSPTKKGRELDGTATQMKLELTKRLRTEMPDCVTLKTLRSHLNKNLDAAVVATTQPPDAQRAKGGPRQYMMSFNVTDPSVAPMHVVEVQFYRAHKDYLPVVKPGDAILLRGFTVVALKDKGFGLRTHDASSWAVFDREDGLAQIRGPPVELSDEEVAYLTDLRKWYGALGEPAKAKLDKANQKFAEVNHAK</sequence>
<feature type="compositionally biased region" description="Basic and acidic residues" evidence="1">
    <location>
        <begin position="101"/>
        <end position="115"/>
    </location>
</feature>
<feature type="region of interest" description="Disordered" evidence="1">
    <location>
        <begin position="357"/>
        <end position="578"/>
    </location>
</feature>
<feature type="region of interest" description="Disordered" evidence="1">
    <location>
        <begin position="1"/>
        <end position="338"/>
    </location>
</feature>
<feature type="compositionally biased region" description="Basic and acidic residues" evidence="1">
    <location>
        <begin position="707"/>
        <end position="718"/>
    </location>
</feature>
<dbReference type="InterPro" id="IPR012340">
    <property type="entry name" value="NA-bd_OB-fold"/>
</dbReference>
<dbReference type="GO" id="GO:0000723">
    <property type="term" value="P:telomere maintenance"/>
    <property type="evidence" value="ECO:0007669"/>
    <property type="project" value="InterPro"/>
</dbReference>
<name>A0AA38REA7_9PEZI</name>
<evidence type="ECO:0000256" key="1">
    <source>
        <dbReference type="SAM" id="MobiDB-lite"/>
    </source>
</evidence>
<feature type="compositionally biased region" description="Polar residues" evidence="1">
    <location>
        <begin position="882"/>
        <end position="892"/>
    </location>
</feature>
<feature type="compositionally biased region" description="Basic and acidic residues" evidence="1">
    <location>
        <begin position="362"/>
        <end position="374"/>
    </location>
</feature>
<dbReference type="InterPro" id="IPR011564">
    <property type="entry name" value="Telomer_end-bd_POT1/Cdc13"/>
</dbReference>
<protein>
    <recommendedName>
        <fullName evidence="2">Telomeric single stranded DNA binding POT1/Cdc13 domain-containing protein</fullName>
    </recommendedName>
</protein>
<feature type="compositionally biased region" description="Acidic residues" evidence="1">
    <location>
        <begin position="316"/>
        <end position="337"/>
    </location>
</feature>
<feature type="compositionally biased region" description="Acidic residues" evidence="1">
    <location>
        <begin position="220"/>
        <end position="261"/>
    </location>
</feature>
<proteinExistence type="predicted"/>
<accession>A0AA38REA7</accession>
<reference evidence="3" key="1">
    <citation type="submission" date="2022-07" db="EMBL/GenBank/DDBJ databases">
        <title>Fungi with potential for degradation of polypropylene.</title>
        <authorList>
            <person name="Gostincar C."/>
        </authorList>
    </citation>
    <scope>NUCLEOTIDE SEQUENCE</scope>
    <source>
        <strain evidence="3">EXF-13308</strain>
    </source>
</reference>
<feature type="region of interest" description="Disordered" evidence="1">
    <location>
        <begin position="866"/>
        <end position="905"/>
    </location>
</feature>
<dbReference type="EMBL" id="JANBVO010000013">
    <property type="protein sequence ID" value="KAJ9148241.1"/>
    <property type="molecule type" value="Genomic_DNA"/>
</dbReference>
<feature type="compositionally biased region" description="Basic and acidic residues" evidence="1">
    <location>
        <begin position="757"/>
        <end position="791"/>
    </location>
</feature>
<dbReference type="GO" id="GO:0000781">
    <property type="term" value="C:chromosome, telomeric region"/>
    <property type="evidence" value="ECO:0007669"/>
    <property type="project" value="InterPro"/>
</dbReference>
<evidence type="ECO:0000313" key="4">
    <source>
        <dbReference type="Proteomes" id="UP001174694"/>
    </source>
</evidence>
<feature type="region of interest" description="Disordered" evidence="1">
    <location>
        <begin position="674"/>
        <end position="833"/>
    </location>
</feature>
<dbReference type="GO" id="GO:0003677">
    <property type="term" value="F:DNA binding"/>
    <property type="evidence" value="ECO:0007669"/>
    <property type="project" value="InterPro"/>
</dbReference>
<comment type="caution">
    <text evidence="3">The sequence shown here is derived from an EMBL/GenBank/DDBJ whole genome shotgun (WGS) entry which is preliminary data.</text>
</comment>
<feature type="compositionally biased region" description="Polar residues" evidence="1">
    <location>
        <begin position="408"/>
        <end position="423"/>
    </location>
</feature>
<feature type="compositionally biased region" description="Polar residues" evidence="1">
    <location>
        <begin position="794"/>
        <end position="805"/>
    </location>
</feature>
<feature type="compositionally biased region" description="Acidic residues" evidence="1">
    <location>
        <begin position="138"/>
        <end position="164"/>
    </location>
</feature>
<dbReference type="Gene3D" id="2.40.50.140">
    <property type="entry name" value="Nucleic acid-binding proteins"/>
    <property type="match status" value="1"/>
</dbReference>
<feature type="compositionally biased region" description="Acidic residues" evidence="1">
    <location>
        <begin position="37"/>
        <end position="58"/>
    </location>
</feature>
<dbReference type="SMART" id="SM00976">
    <property type="entry name" value="Telo_bind"/>
    <property type="match status" value="1"/>
</dbReference>
<dbReference type="SUPFAM" id="SSF50249">
    <property type="entry name" value="Nucleic acid-binding proteins"/>
    <property type="match status" value="1"/>
</dbReference>
<feature type="compositionally biased region" description="Basic and acidic residues" evidence="1">
    <location>
        <begin position="463"/>
        <end position="477"/>
    </location>
</feature>
<feature type="compositionally biased region" description="Acidic residues" evidence="1">
    <location>
        <begin position="478"/>
        <end position="493"/>
    </location>
</feature>